<dbReference type="AlphaFoldDB" id="F0ZLV7"/>
<evidence type="ECO:0008006" key="5">
    <source>
        <dbReference type="Google" id="ProtNLM"/>
    </source>
</evidence>
<evidence type="ECO:0000256" key="1">
    <source>
        <dbReference type="SAM" id="Phobius"/>
    </source>
</evidence>
<sequence length="550" mass="61833">MKIQYIFILLSLILSVAFGIEVYVSEAGNDESYCGQYVYSPCQTIDYAIKKAMSTIESQYLLREINVNLLSGQYNIQHSLNLYGYSVTLSRYYPYQAVSIGYSSYHYNAMFHINAYSKINTLGFASTSFKVEDIVISNCYVDSSKATLLEINDGNYSVPIHVELNNVQFSCQNIYAPFISYTGESYSNSEDLSLSSSSSSSSSNEYDATKTNTYNYYSSSSSSSNDYNLTSSSSSDNNNNNNFISFSDNQSFGNWPEYGYNMSVTFKFNNIKIVNGYCNSDIPLLLNVFNSRNPVQIYLSDSSFPYIYASNFINAESASVNFNNVHFPSYSGNSGGGFLNFEYSKVSFNNVSLQGVFYSSNLLNCVDCIFIANQFNLAIQMSNYGVYDFMSFTNSFVTIENSNHTIVSSNQNPSTSIYGLTKSNLALFSNLISVGNSPLFQLSKSSINVNRNNLMVFSTLDYSSINLCTTNIDLNTKVSGDEFFVFRFNNDCYGPSSFTPSTVERYYLLLAFFVGVFTITIFFIIAYTISAICKCKRRNNKRNQYKQIVN</sequence>
<dbReference type="InParanoid" id="F0ZLV7"/>
<dbReference type="RefSeq" id="XP_003288389.1">
    <property type="nucleotide sequence ID" value="XM_003288341.1"/>
</dbReference>
<evidence type="ECO:0000256" key="2">
    <source>
        <dbReference type="SAM" id="SignalP"/>
    </source>
</evidence>
<dbReference type="EMBL" id="GL871072">
    <property type="protein sequence ID" value="EGC35082.1"/>
    <property type="molecule type" value="Genomic_DNA"/>
</dbReference>
<dbReference type="Proteomes" id="UP000001064">
    <property type="component" value="Unassembled WGS sequence"/>
</dbReference>
<name>F0ZLV7_DICPU</name>
<feature type="chain" id="PRO_5003263725" description="Transmembrane protein" evidence="2">
    <location>
        <begin position="20"/>
        <end position="550"/>
    </location>
</feature>
<dbReference type="KEGG" id="dpp:DICPUDRAFT_98013"/>
<feature type="signal peptide" evidence="2">
    <location>
        <begin position="1"/>
        <end position="19"/>
    </location>
</feature>
<dbReference type="FunCoup" id="F0ZLV7">
    <property type="interactions" value="937"/>
</dbReference>
<evidence type="ECO:0000313" key="4">
    <source>
        <dbReference type="Proteomes" id="UP000001064"/>
    </source>
</evidence>
<organism evidence="3 4">
    <name type="scientific">Dictyostelium purpureum</name>
    <name type="common">Slime mold</name>
    <dbReference type="NCBI Taxonomy" id="5786"/>
    <lineage>
        <taxon>Eukaryota</taxon>
        <taxon>Amoebozoa</taxon>
        <taxon>Evosea</taxon>
        <taxon>Eumycetozoa</taxon>
        <taxon>Dictyostelia</taxon>
        <taxon>Dictyosteliales</taxon>
        <taxon>Dictyosteliaceae</taxon>
        <taxon>Dictyostelium</taxon>
    </lineage>
</organism>
<evidence type="ECO:0000313" key="3">
    <source>
        <dbReference type="EMBL" id="EGC35082.1"/>
    </source>
</evidence>
<keyword evidence="1" id="KW-0472">Membrane</keyword>
<proteinExistence type="predicted"/>
<dbReference type="OMA" id="MSTIESQ"/>
<feature type="transmembrane region" description="Helical" evidence="1">
    <location>
        <begin position="506"/>
        <end position="533"/>
    </location>
</feature>
<keyword evidence="4" id="KW-1185">Reference proteome</keyword>
<dbReference type="GeneID" id="10501807"/>
<accession>F0ZLV7</accession>
<dbReference type="eggNOG" id="ENOG502RIAJ">
    <property type="taxonomic scope" value="Eukaryota"/>
</dbReference>
<gene>
    <name evidence="3" type="ORF">DICPUDRAFT_98013</name>
</gene>
<protein>
    <recommendedName>
        <fullName evidence="5">Transmembrane protein</fullName>
    </recommendedName>
</protein>
<keyword evidence="1" id="KW-1133">Transmembrane helix</keyword>
<reference evidence="4" key="1">
    <citation type="journal article" date="2011" name="Genome Biol.">
        <title>Comparative genomics of the social amoebae Dictyostelium discoideum and Dictyostelium purpureum.</title>
        <authorList>
            <consortium name="US DOE Joint Genome Institute (JGI-PGF)"/>
            <person name="Sucgang R."/>
            <person name="Kuo A."/>
            <person name="Tian X."/>
            <person name="Salerno W."/>
            <person name="Parikh A."/>
            <person name="Feasley C.L."/>
            <person name="Dalin E."/>
            <person name="Tu H."/>
            <person name="Huang E."/>
            <person name="Barry K."/>
            <person name="Lindquist E."/>
            <person name="Shapiro H."/>
            <person name="Bruce D."/>
            <person name="Schmutz J."/>
            <person name="Salamov A."/>
            <person name="Fey P."/>
            <person name="Gaudet P."/>
            <person name="Anjard C."/>
            <person name="Babu M.M."/>
            <person name="Basu S."/>
            <person name="Bushmanova Y."/>
            <person name="van der Wel H."/>
            <person name="Katoh-Kurasawa M."/>
            <person name="Dinh C."/>
            <person name="Coutinho P.M."/>
            <person name="Saito T."/>
            <person name="Elias M."/>
            <person name="Schaap P."/>
            <person name="Kay R.R."/>
            <person name="Henrissat B."/>
            <person name="Eichinger L."/>
            <person name="Rivero F."/>
            <person name="Putnam N.H."/>
            <person name="West C.M."/>
            <person name="Loomis W.F."/>
            <person name="Chisholm R.L."/>
            <person name="Shaulsky G."/>
            <person name="Strassmann J.E."/>
            <person name="Queller D.C."/>
            <person name="Kuspa A."/>
            <person name="Grigoriev I.V."/>
        </authorList>
    </citation>
    <scope>NUCLEOTIDE SEQUENCE [LARGE SCALE GENOMIC DNA]</scope>
    <source>
        <strain evidence="4">QSDP1</strain>
    </source>
</reference>
<keyword evidence="2" id="KW-0732">Signal</keyword>
<keyword evidence="1" id="KW-0812">Transmembrane</keyword>
<dbReference type="VEuPathDB" id="AmoebaDB:DICPUDRAFT_98013"/>
<dbReference type="STRING" id="5786.F0ZLV7"/>